<evidence type="ECO:0000313" key="2">
    <source>
        <dbReference type="WBParaSite" id="nRc.2.0.1.t34659-RA"/>
    </source>
</evidence>
<accession>A0A915K8G4</accession>
<proteinExistence type="predicted"/>
<protein>
    <submittedName>
        <fullName evidence="2">Uncharacterized protein</fullName>
    </submittedName>
</protein>
<evidence type="ECO:0000313" key="1">
    <source>
        <dbReference type="Proteomes" id="UP000887565"/>
    </source>
</evidence>
<dbReference type="Proteomes" id="UP000887565">
    <property type="component" value="Unplaced"/>
</dbReference>
<reference evidence="2" key="1">
    <citation type="submission" date="2022-11" db="UniProtKB">
        <authorList>
            <consortium name="WormBaseParasite"/>
        </authorList>
    </citation>
    <scope>IDENTIFICATION</scope>
</reference>
<dbReference type="WBParaSite" id="nRc.2.0.1.t34659-RA">
    <property type="protein sequence ID" value="nRc.2.0.1.t34659-RA"/>
    <property type="gene ID" value="nRc.2.0.1.g34659"/>
</dbReference>
<keyword evidence="1" id="KW-1185">Reference proteome</keyword>
<sequence>MIDSRDYSIVLYETHKPQQYGIILRKSEIFTIVRMPESSKSFSSFNFFSDLEETWPGQKENNDKDSKDLAEELLDDSNLLEEEESGITVAALMTAYCVIDISSTSGRVGTPPFPLPMEIPLSIPFPVPPPRFPFHSPPPPLLPPPPVFRPPPPNDCCESSQETASDPGKTVRCVLYLPINILEARAHCFPFWFRSLHSVRMTFPSAFGFFIGVTSRIIWRYEGNENSPCSQVCYLLSLRQRAKMLGLWSEFDIRWLYSPLLWPDRPPPPLPRLGRRRFSAFPGPSEH</sequence>
<organism evidence="1 2">
    <name type="scientific">Romanomermis culicivorax</name>
    <name type="common">Nematode worm</name>
    <dbReference type="NCBI Taxonomy" id="13658"/>
    <lineage>
        <taxon>Eukaryota</taxon>
        <taxon>Metazoa</taxon>
        <taxon>Ecdysozoa</taxon>
        <taxon>Nematoda</taxon>
        <taxon>Enoplea</taxon>
        <taxon>Dorylaimia</taxon>
        <taxon>Mermithida</taxon>
        <taxon>Mermithoidea</taxon>
        <taxon>Mermithidae</taxon>
        <taxon>Romanomermis</taxon>
    </lineage>
</organism>
<name>A0A915K8G4_ROMCU</name>
<dbReference type="AlphaFoldDB" id="A0A915K8G4"/>